<accession>A0A926ET30</accession>
<proteinExistence type="predicted"/>
<dbReference type="SMART" id="SM00304">
    <property type="entry name" value="HAMP"/>
    <property type="match status" value="1"/>
</dbReference>
<dbReference type="Gene3D" id="3.30.565.10">
    <property type="entry name" value="Histidine kinase-like ATPase, C-terminal domain"/>
    <property type="match status" value="1"/>
</dbReference>
<dbReference type="SMART" id="SM00388">
    <property type="entry name" value="HisKA"/>
    <property type="match status" value="1"/>
</dbReference>
<name>A0A926ET30_9FIRM</name>
<dbReference type="Pfam" id="PF00512">
    <property type="entry name" value="HisKA"/>
    <property type="match status" value="1"/>
</dbReference>
<evidence type="ECO:0000256" key="9">
    <source>
        <dbReference type="ARBA" id="ARBA00022777"/>
    </source>
</evidence>
<keyword evidence="13 14" id="KW-0472">Membrane</keyword>
<evidence type="ECO:0000256" key="10">
    <source>
        <dbReference type="ARBA" id="ARBA00022840"/>
    </source>
</evidence>
<keyword evidence="10" id="KW-0067">ATP-binding</keyword>
<protein>
    <recommendedName>
        <fullName evidence="3">histidine kinase</fullName>
        <ecNumber evidence="3">2.7.13.3</ecNumber>
    </recommendedName>
</protein>
<evidence type="ECO:0000256" key="14">
    <source>
        <dbReference type="SAM" id="Phobius"/>
    </source>
</evidence>
<comment type="subcellular location">
    <subcellularLocation>
        <location evidence="2">Cell membrane</location>
        <topology evidence="2">Multi-pass membrane protein</topology>
    </subcellularLocation>
</comment>
<dbReference type="EMBL" id="JACRTG010000008">
    <property type="protein sequence ID" value="MBC8587151.1"/>
    <property type="molecule type" value="Genomic_DNA"/>
</dbReference>
<dbReference type="GO" id="GO:0000155">
    <property type="term" value="F:phosphorelay sensor kinase activity"/>
    <property type="evidence" value="ECO:0007669"/>
    <property type="project" value="InterPro"/>
</dbReference>
<dbReference type="InterPro" id="IPR005467">
    <property type="entry name" value="His_kinase_dom"/>
</dbReference>
<dbReference type="RefSeq" id="WP_262428623.1">
    <property type="nucleotide sequence ID" value="NZ_JACRTG010000008.1"/>
</dbReference>
<evidence type="ECO:0000256" key="8">
    <source>
        <dbReference type="ARBA" id="ARBA00022741"/>
    </source>
</evidence>
<organism evidence="17 18">
    <name type="scientific">Paratissierella segnis</name>
    <dbReference type="NCBI Taxonomy" id="2763679"/>
    <lineage>
        <taxon>Bacteria</taxon>
        <taxon>Bacillati</taxon>
        <taxon>Bacillota</taxon>
        <taxon>Tissierellia</taxon>
        <taxon>Tissierellales</taxon>
        <taxon>Tissierellaceae</taxon>
        <taxon>Paratissierella</taxon>
    </lineage>
</organism>
<evidence type="ECO:0000256" key="4">
    <source>
        <dbReference type="ARBA" id="ARBA00022475"/>
    </source>
</evidence>
<keyword evidence="11 14" id="KW-1133">Transmembrane helix</keyword>
<keyword evidence="6" id="KW-0808">Transferase</keyword>
<dbReference type="PANTHER" id="PTHR45528:SF1">
    <property type="entry name" value="SENSOR HISTIDINE KINASE CPXA"/>
    <property type="match status" value="1"/>
</dbReference>
<dbReference type="Pfam" id="PF00672">
    <property type="entry name" value="HAMP"/>
    <property type="match status" value="1"/>
</dbReference>
<dbReference type="InterPro" id="IPR003660">
    <property type="entry name" value="HAMP_dom"/>
</dbReference>
<evidence type="ECO:0000256" key="6">
    <source>
        <dbReference type="ARBA" id="ARBA00022679"/>
    </source>
</evidence>
<dbReference type="PROSITE" id="PS50109">
    <property type="entry name" value="HIS_KIN"/>
    <property type="match status" value="1"/>
</dbReference>
<dbReference type="GO" id="GO:0005886">
    <property type="term" value="C:plasma membrane"/>
    <property type="evidence" value="ECO:0007669"/>
    <property type="project" value="UniProtKB-SubCell"/>
</dbReference>
<evidence type="ECO:0000256" key="2">
    <source>
        <dbReference type="ARBA" id="ARBA00004651"/>
    </source>
</evidence>
<comment type="catalytic activity">
    <reaction evidence="1">
        <text>ATP + protein L-histidine = ADP + protein N-phospho-L-histidine.</text>
        <dbReference type="EC" id="2.7.13.3"/>
    </reaction>
</comment>
<dbReference type="AlphaFoldDB" id="A0A926ET30"/>
<evidence type="ECO:0000256" key="13">
    <source>
        <dbReference type="ARBA" id="ARBA00023136"/>
    </source>
</evidence>
<evidence type="ECO:0000256" key="3">
    <source>
        <dbReference type="ARBA" id="ARBA00012438"/>
    </source>
</evidence>
<dbReference type="InterPro" id="IPR036097">
    <property type="entry name" value="HisK_dim/P_sf"/>
</dbReference>
<dbReference type="SUPFAM" id="SSF47384">
    <property type="entry name" value="Homodimeric domain of signal transducing histidine kinase"/>
    <property type="match status" value="1"/>
</dbReference>
<keyword evidence="12" id="KW-0902">Two-component regulatory system</keyword>
<dbReference type="SUPFAM" id="SSF55874">
    <property type="entry name" value="ATPase domain of HSP90 chaperone/DNA topoisomerase II/histidine kinase"/>
    <property type="match status" value="1"/>
</dbReference>
<evidence type="ECO:0000256" key="7">
    <source>
        <dbReference type="ARBA" id="ARBA00022692"/>
    </source>
</evidence>
<keyword evidence="5" id="KW-0597">Phosphoprotein</keyword>
<dbReference type="Gene3D" id="6.10.340.10">
    <property type="match status" value="1"/>
</dbReference>
<evidence type="ECO:0000313" key="18">
    <source>
        <dbReference type="Proteomes" id="UP000601171"/>
    </source>
</evidence>
<dbReference type="InterPro" id="IPR003661">
    <property type="entry name" value="HisK_dim/P_dom"/>
</dbReference>
<dbReference type="CDD" id="cd06225">
    <property type="entry name" value="HAMP"/>
    <property type="match status" value="1"/>
</dbReference>
<reference evidence="17" key="1">
    <citation type="submission" date="2020-08" db="EMBL/GenBank/DDBJ databases">
        <title>Genome public.</title>
        <authorList>
            <person name="Liu C."/>
            <person name="Sun Q."/>
        </authorList>
    </citation>
    <scope>NUCLEOTIDE SEQUENCE</scope>
    <source>
        <strain evidence="17">BX21</strain>
    </source>
</reference>
<feature type="domain" description="Histidine kinase" evidence="15">
    <location>
        <begin position="241"/>
        <end position="447"/>
    </location>
</feature>
<dbReference type="PANTHER" id="PTHR45528">
    <property type="entry name" value="SENSOR HISTIDINE KINASE CPXA"/>
    <property type="match status" value="1"/>
</dbReference>
<keyword evidence="7 14" id="KW-0812">Transmembrane</keyword>
<keyword evidence="18" id="KW-1185">Reference proteome</keyword>
<dbReference type="SUPFAM" id="SSF158472">
    <property type="entry name" value="HAMP domain-like"/>
    <property type="match status" value="1"/>
</dbReference>
<evidence type="ECO:0000313" key="17">
    <source>
        <dbReference type="EMBL" id="MBC8587151.1"/>
    </source>
</evidence>
<evidence type="ECO:0000259" key="16">
    <source>
        <dbReference type="PROSITE" id="PS50885"/>
    </source>
</evidence>
<dbReference type="PROSITE" id="PS50885">
    <property type="entry name" value="HAMP"/>
    <property type="match status" value="1"/>
</dbReference>
<gene>
    <name evidence="17" type="ORF">H8707_02690</name>
</gene>
<dbReference type="Pfam" id="PF02518">
    <property type="entry name" value="HATPase_c"/>
    <property type="match status" value="1"/>
</dbReference>
<dbReference type="SMART" id="SM00387">
    <property type="entry name" value="HATPase_c"/>
    <property type="match status" value="1"/>
</dbReference>
<keyword evidence="8" id="KW-0547">Nucleotide-binding</keyword>
<keyword evidence="9 17" id="KW-0418">Kinase</keyword>
<dbReference type="Proteomes" id="UP000601171">
    <property type="component" value="Unassembled WGS sequence"/>
</dbReference>
<dbReference type="InterPro" id="IPR036890">
    <property type="entry name" value="HATPase_C_sf"/>
</dbReference>
<feature type="transmembrane region" description="Helical" evidence="14">
    <location>
        <begin position="6"/>
        <end position="33"/>
    </location>
</feature>
<comment type="caution">
    <text evidence="17">The sequence shown here is derived from an EMBL/GenBank/DDBJ whole genome shotgun (WGS) entry which is preliminary data.</text>
</comment>
<keyword evidence="4" id="KW-1003">Cell membrane</keyword>
<evidence type="ECO:0000256" key="1">
    <source>
        <dbReference type="ARBA" id="ARBA00000085"/>
    </source>
</evidence>
<dbReference type="InterPro" id="IPR050398">
    <property type="entry name" value="HssS/ArlS-like"/>
</dbReference>
<dbReference type="GO" id="GO:0005524">
    <property type="term" value="F:ATP binding"/>
    <property type="evidence" value="ECO:0007669"/>
    <property type="project" value="UniProtKB-KW"/>
</dbReference>
<feature type="transmembrane region" description="Helical" evidence="14">
    <location>
        <begin position="161"/>
        <end position="183"/>
    </location>
</feature>
<evidence type="ECO:0000256" key="11">
    <source>
        <dbReference type="ARBA" id="ARBA00022989"/>
    </source>
</evidence>
<dbReference type="Gene3D" id="1.10.287.130">
    <property type="match status" value="1"/>
</dbReference>
<dbReference type="CDD" id="cd00082">
    <property type="entry name" value="HisKA"/>
    <property type="match status" value="1"/>
</dbReference>
<dbReference type="InterPro" id="IPR003594">
    <property type="entry name" value="HATPase_dom"/>
</dbReference>
<dbReference type="EC" id="2.7.13.3" evidence="3"/>
<evidence type="ECO:0000256" key="12">
    <source>
        <dbReference type="ARBA" id="ARBA00023012"/>
    </source>
</evidence>
<evidence type="ECO:0000259" key="15">
    <source>
        <dbReference type="PROSITE" id="PS50109"/>
    </source>
</evidence>
<evidence type="ECO:0000256" key="5">
    <source>
        <dbReference type="ARBA" id="ARBA00022553"/>
    </source>
</evidence>
<feature type="domain" description="HAMP" evidence="16">
    <location>
        <begin position="181"/>
        <end position="233"/>
    </location>
</feature>
<sequence>MKNYPLSIQIWIVFVSITMAISILLSFIMPLTLRDFFTKEIYKTIDSAQEIIFNQFEINDIDEDIFGTDQFKDVRTVRHLLIYEGNHVVLSSPISIDFLRQVKEDIETQRNVSKHYTGKINQERVFYTITKGKAFGRDAYLVSYMGDSYREDLVNTLFKKLLNTMIIVILLSWIPAILLSRYLSSPLVSLQQRVDRLANKEWSDPIAVDRKDEIGKLGNSIEELRTELIRQDEAEQSFLQYISHELKTPVMVIRSYTQAINDGIFPGGDLKNSIEIIDNEAERLEKRIRNLLYLTKLDYLENHNQENLKTFPLDKLIKDVVDRLNWSRKDLDWIIELDEVNINGDLEQWKIVLENLIDNQIRYAKSSIQISLKKSRKKTYLKIYNDGDHIDQALLDNMFKEYNKGYKGEFGLGLAIVKRILDIYNSTIYAKNEEIGVSFNIEIDENPKKEA</sequence>